<reference evidence="2" key="1">
    <citation type="journal article" date="2022" name="Int. J. Mol. Sci.">
        <title>Draft Genome of Tanacetum Coccineum: Genomic Comparison of Closely Related Tanacetum-Family Plants.</title>
        <authorList>
            <person name="Yamashiro T."/>
            <person name="Shiraishi A."/>
            <person name="Nakayama K."/>
            <person name="Satake H."/>
        </authorList>
    </citation>
    <scope>NUCLEOTIDE SEQUENCE</scope>
</reference>
<reference evidence="2" key="2">
    <citation type="submission" date="2022-01" db="EMBL/GenBank/DDBJ databases">
        <authorList>
            <person name="Yamashiro T."/>
            <person name="Shiraishi A."/>
            <person name="Satake H."/>
            <person name="Nakayama K."/>
        </authorList>
    </citation>
    <scope>NUCLEOTIDE SEQUENCE</scope>
</reference>
<evidence type="ECO:0000313" key="3">
    <source>
        <dbReference type="Proteomes" id="UP001151760"/>
    </source>
</evidence>
<feature type="domain" description="Transposase (putative) gypsy type" evidence="1">
    <location>
        <begin position="145"/>
        <end position="201"/>
    </location>
</feature>
<dbReference type="EMBL" id="BQNB010014535">
    <property type="protein sequence ID" value="GJT29339.1"/>
    <property type="molecule type" value="Genomic_DNA"/>
</dbReference>
<name>A0ABQ5CWU8_9ASTR</name>
<dbReference type="Proteomes" id="UP001151760">
    <property type="component" value="Unassembled WGS sequence"/>
</dbReference>
<dbReference type="PANTHER" id="PTHR31099:SF41">
    <property type="entry name" value="TRANSPOSASE (PUTATIVE), GYPSY TYPE-RELATED"/>
    <property type="match status" value="1"/>
</dbReference>
<dbReference type="InterPro" id="IPR007321">
    <property type="entry name" value="Transposase_28"/>
</dbReference>
<protein>
    <recommendedName>
        <fullName evidence="1">Transposase (putative) gypsy type domain-containing protein</fullName>
    </recommendedName>
</protein>
<proteinExistence type="predicted"/>
<accession>A0ABQ5CWU8</accession>
<dbReference type="Pfam" id="PF04195">
    <property type="entry name" value="Transposase_28"/>
    <property type="match status" value="1"/>
</dbReference>
<evidence type="ECO:0000259" key="1">
    <source>
        <dbReference type="Pfam" id="PF04195"/>
    </source>
</evidence>
<comment type="caution">
    <text evidence="2">The sequence shown here is derived from an EMBL/GenBank/DDBJ whole genome shotgun (WGS) entry which is preliminary data.</text>
</comment>
<keyword evidence="3" id="KW-1185">Reference proteome</keyword>
<dbReference type="PANTHER" id="PTHR31099">
    <property type="entry name" value="OS06G0165300 PROTEIN"/>
    <property type="match status" value="1"/>
</dbReference>
<sequence length="361" mass="41406">MNRVLRTLIPFRGRFLVRGLFVTSVFLLPGRASAGLALVSAHHILAASICLIRPGAHCDNMVKAQRPGIVGLRFRYITSLFCPYAVVPLGVGHIKCVLSQRAFDVFCEKFHIPDEVHPVLPDRDSTMHERPAGKIGLYTMFFDFANFRLPLSTFLVDILRYFRINISQLSVIEAAKVSHFEFLCRVCEITLTVGLFRCFYVNSKKNGWMSFIKRSEKCLVCYTKPVDSLKNWNAHFFWVDEFACPARFPWHTAKNVTRDLAPKATDFSAQDYTILVDHPSHFRKFLEEFLCLVGLSCHYTLDEETYPSFVDRDGERQEESRTCKTPINSIFPSNRKHFGAVDQTMLEILIFITTKKEKGRG</sequence>
<organism evidence="2 3">
    <name type="scientific">Tanacetum coccineum</name>
    <dbReference type="NCBI Taxonomy" id="301880"/>
    <lineage>
        <taxon>Eukaryota</taxon>
        <taxon>Viridiplantae</taxon>
        <taxon>Streptophyta</taxon>
        <taxon>Embryophyta</taxon>
        <taxon>Tracheophyta</taxon>
        <taxon>Spermatophyta</taxon>
        <taxon>Magnoliopsida</taxon>
        <taxon>eudicotyledons</taxon>
        <taxon>Gunneridae</taxon>
        <taxon>Pentapetalae</taxon>
        <taxon>asterids</taxon>
        <taxon>campanulids</taxon>
        <taxon>Asterales</taxon>
        <taxon>Asteraceae</taxon>
        <taxon>Asteroideae</taxon>
        <taxon>Anthemideae</taxon>
        <taxon>Anthemidinae</taxon>
        <taxon>Tanacetum</taxon>
    </lineage>
</organism>
<gene>
    <name evidence="2" type="ORF">Tco_0909614</name>
</gene>
<evidence type="ECO:0000313" key="2">
    <source>
        <dbReference type="EMBL" id="GJT29339.1"/>
    </source>
</evidence>